<organism evidence="2 3">
    <name type="scientific">Thermobacillus composti (strain DSM 18247 / JCM 13945 / KWC4)</name>
    <dbReference type="NCBI Taxonomy" id="717605"/>
    <lineage>
        <taxon>Bacteria</taxon>
        <taxon>Bacillati</taxon>
        <taxon>Bacillota</taxon>
        <taxon>Bacilli</taxon>
        <taxon>Bacillales</taxon>
        <taxon>Paenibacillaceae</taxon>
        <taxon>Thermobacillus</taxon>
    </lineage>
</organism>
<keyword evidence="2" id="KW-0614">Plasmid</keyword>
<protein>
    <submittedName>
        <fullName evidence="2">Nuclease-like protein</fullName>
    </submittedName>
</protein>
<evidence type="ECO:0000313" key="3">
    <source>
        <dbReference type="Proteomes" id="UP000010795"/>
    </source>
</evidence>
<dbReference type="AlphaFoldDB" id="L0EIF9"/>
<proteinExistence type="predicted"/>
<keyword evidence="3" id="KW-1185">Reference proteome</keyword>
<accession>L0EIF9</accession>
<dbReference type="OrthoDB" id="5782056at2"/>
<sequence length="344" mass="39892">MNNVTFAVLLLAFLSVCWITICTIFDAQKYCTKRKYLKNGVETGYAAKPPTPLFGYEATHENVILTHEEFTVQVSQIIVNKNGIFLIVDKTRSGHIIGREDDEKWEQVRSGASGDIIKKTMKNPIREVKFQIYLLSRKLKELDCGVWIQGIIVFSHPRVSLEVTTSEIPVIKKDQLYDYIATYRPRRPIDPGRLKKINDWLVDMHRQPLENEPMRIFAVTKEVANKFGYEVPYAFKKDSPILLTKDHELYLSVIVEGSTCQLVTYRAFEEEVRRYIVTWVNKMGFPLALRFTKTIQQYIELDAADRETEITIREGDKELRYWGSGRYGSFKIKLQTISKEKTSA</sequence>
<dbReference type="EMBL" id="CP003256">
    <property type="protein sequence ID" value="AGA60043.1"/>
    <property type="molecule type" value="Genomic_DNA"/>
</dbReference>
<feature type="domain" description="NERD" evidence="1">
    <location>
        <begin position="61"/>
        <end position="155"/>
    </location>
</feature>
<dbReference type="KEGG" id="tco:Theco_4041"/>
<dbReference type="RefSeq" id="WP_015256755.1">
    <property type="nucleotide sequence ID" value="NC_019898.1"/>
</dbReference>
<evidence type="ECO:0000259" key="1">
    <source>
        <dbReference type="Pfam" id="PF08378"/>
    </source>
</evidence>
<dbReference type="Pfam" id="PF08378">
    <property type="entry name" value="NERD"/>
    <property type="match status" value="1"/>
</dbReference>
<dbReference type="HOGENOM" id="CLU_806393_0_0_9"/>
<dbReference type="eggNOG" id="COG0551">
    <property type="taxonomic scope" value="Bacteria"/>
</dbReference>
<name>L0EIF9_THECK</name>
<geneLocation type="plasmid" evidence="2 3">
    <name>pTHECO01</name>
</geneLocation>
<evidence type="ECO:0000313" key="2">
    <source>
        <dbReference type="EMBL" id="AGA60043.1"/>
    </source>
</evidence>
<reference evidence="3" key="1">
    <citation type="submission" date="2012-01" db="EMBL/GenBank/DDBJ databases">
        <title>Complete sequence of plasmid of Thermobacillus composti KWC4.</title>
        <authorList>
            <person name="Lucas S."/>
            <person name="Han J."/>
            <person name="Lapidus A."/>
            <person name="Cheng J.-F."/>
            <person name="Goodwin L."/>
            <person name="Pitluck S."/>
            <person name="Peters L."/>
            <person name="Ovchinnikova G."/>
            <person name="Teshima H."/>
            <person name="Detter J.C."/>
            <person name="Han C."/>
            <person name="Tapia R."/>
            <person name="Land M."/>
            <person name="Hauser L."/>
            <person name="Kyrpides N."/>
            <person name="Ivanova N."/>
            <person name="Pagani I."/>
            <person name="Anderson I."/>
            <person name="Woyke T."/>
        </authorList>
    </citation>
    <scope>NUCLEOTIDE SEQUENCE [LARGE SCALE GENOMIC DNA]</scope>
    <source>
        <strain evidence="3">DSM 18247 / JCM 13945 / KWC4</strain>
        <plasmid evidence="3">Plasmid pTHECO01</plasmid>
    </source>
</reference>
<dbReference type="InterPro" id="IPR011528">
    <property type="entry name" value="NERD"/>
</dbReference>
<dbReference type="Proteomes" id="UP000010795">
    <property type="component" value="Plasmid pTHECO01"/>
</dbReference>
<gene>
    <name evidence="2" type="ordered locus">Theco_4041</name>
</gene>